<reference evidence="6" key="1">
    <citation type="journal article" date="2009" name="Genome Res.">
        <title>Comparative genomic analyses of the human fungal pathogens Coccidioides and their relatives.</title>
        <authorList>
            <person name="Sharpton T.J."/>
            <person name="Stajich J.E."/>
            <person name="Rounsley S.D."/>
            <person name="Gardner M.J."/>
            <person name="Wortman J.R."/>
            <person name="Jordar V.S."/>
            <person name="Maiti R."/>
            <person name="Kodira C.D."/>
            <person name="Neafsey D.E."/>
            <person name="Zeng Q."/>
            <person name="Hung C.-Y."/>
            <person name="McMahan C."/>
            <person name="Muszewska A."/>
            <person name="Grynberg M."/>
            <person name="Mandel M.A."/>
            <person name="Kellner E.M."/>
            <person name="Barker B.M."/>
            <person name="Galgiani J.N."/>
            <person name="Orbach M.J."/>
            <person name="Kirkland T.N."/>
            <person name="Cole G.T."/>
            <person name="Henn M.R."/>
            <person name="Birren B.W."/>
            <person name="Taylor J.W."/>
        </authorList>
    </citation>
    <scope>NUCLEOTIDE SEQUENCE [LARGE SCALE GENOMIC DNA]</scope>
    <source>
        <strain evidence="6">UAMH 1704</strain>
    </source>
</reference>
<dbReference type="GO" id="GO:0001682">
    <property type="term" value="P:tRNA 5'-leader removal"/>
    <property type="evidence" value="ECO:0007669"/>
    <property type="project" value="InterPro"/>
</dbReference>
<dbReference type="GO" id="GO:0006364">
    <property type="term" value="P:rRNA processing"/>
    <property type="evidence" value="ECO:0007669"/>
    <property type="project" value="TreeGrafter"/>
</dbReference>
<dbReference type="Gene3D" id="3.30.110.20">
    <property type="entry name" value="Alba-like domain"/>
    <property type="match status" value="1"/>
</dbReference>
<dbReference type="GO" id="GO:0004526">
    <property type="term" value="F:ribonuclease P activity"/>
    <property type="evidence" value="ECO:0007669"/>
    <property type="project" value="TreeGrafter"/>
</dbReference>
<dbReference type="PANTHER" id="PTHR28256">
    <property type="entry name" value="RIBONUCLEASES P/MRP PROTEIN SUBUNIT POP7"/>
    <property type="match status" value="1"/>
</dbReference>
<feature type="region of interest" description="Disordered" evidence="4">
    <location>
        <begin position="112"/>
        <end position="143"/>
    </location>
</feature>
<dbReference type="eggNOG" id="ENOG502SUA0">
    <property type="taxonomic scope" value="Eukaryota"/>
</dbReference>
<dbReference type="GO" id="GO:0034965">
    <property type="term" value="P:intronic box C/D snoRNA processing"/>
    <property type="evidence" value="ECO:0007669"/>
    <property type="project" value="TreeGrafter"/>
</dbReference>
<dbReference type="GO" id="GO:0003723">
    <property type="term" value="F:RNA binding"/>
    <property type="evidence" value="ECO:0007669"/>
    <property type="project" value="TreeGrafter"/>
</dbReference>
<dbReference type="RefSeq" id="XP_002583842.1">
    <property type="nucleotide sequence ID" value="XM_002583796.1"/>
</dbReference>
<evidence type="ECO:0000313" key="6">
    <source>
        <dbReference type="Proteomes" id="UP000002058"/>
    </source>
</evidence>
<evidence type="ECO:0000256" key="1">
    <source>
        <dbReference type="ARBA" id="ARBA00004123"/>
    </source>
</evidence>
<dbReference type="VEuPathDB" id="FungiDB:UREG_06809"/>
<protein>
    <submittedName>
        <fullName evidence="5">Uncharacterized protein</fullName>
    </submittedName>
</protein>
<dbReference type="HOGENOM" id="CLU_802135_0_0_1"/>
<dbReference type="OrthoDB" id="5416589at2759"/>
<dbReference type="GO" id="GO:0000171">
    <property type="term" value="F:ribonuclease MRP activity"/>
    <property type="evidence" value="ECO:0007669"/>
    <property type="project" value="TreeGrafter"/>
</dbReference>
<dbReference type="GeneID" id="8437336"/>
<dbReference type="PANTHER" id="PTHR28256:SF1">
    <property type="entry name" value="RIBONUCLEASES P_MRP PROTEIN SUBUNIT POP7"/>
    <property type="match status" value="1"/>
</dbReference>
<dbReference type="AlphaFoldDB" id="C4JW67"/>
<dbReference type="InterPro" id="IPR014612">
    <property type="entry name" value="Pop7/Rpp20"/>
</dbReference>
<dbReference type="Pfam" id="PF12328">
    <property type="entry name" value="Rpp20"/>
    <property type="match status" value="1"/>
</dbReference>
<keyword evidence="6" id="KW-1185">Reference proteome</keyword>
<dbReference type="KEGG" id="ure:UREG_06809"/>
<dbReference type="STRING" id="336963.C4JW67"/>
<dbReference type="InterPro" id="IPR036882">
    <property type="entry name" value="Alba-like_dom_sf"/>
</dbReference>
<proteinExistence type="predicted"/>
<evidence type="ECO:0000256" key="2">
    <source>
        <dbReference type="ARBA" id="ARBA00022694"/>
    </source>
</evidence>
<dbReference type="GO" id="GO:0000294">
    <property type="term" value="P:nuclear-transcribed mRNA catabolic process, RNase MRP-dependent"/>
    <property type="evidence" value="ECO:0007669"/>
    <property type="project" value="TreeGrafter"/>
</dbReference>
<evidence type="ECO:0000256" key="3">
    <source>
        <dbReference type="ARBA" id="ARBA00023242"/>
    </source>
</evidence>
<evidence type="ECO:0000313" key="5">
    <source>
        <dbReference type="EMBL" id="EEP81944.1"/>
    </source>
</evidence>
<dbReference type="GO" id="GO:0005655">
    <property type="term" value="C:nucleolar ribonuclease P complex"/>
    <property type="evidence" value="ECO:0007669"/>
    <property type="project" value="InterPro"/>
</dbReference>
<name>C4JW67_UNCRE</name>
<dbReference type="EMBL" id="CH476618">
    <property type="protein sequence ID" value="EEP81944.1"/>
    <property type="molecule type" value="Genomic_DNA"/>
</dbReference>
<accession>C4JW67</accession>
<keyword evidence="2" id="KW-0819">tRNA processing</keyword>
<gene>
    <name evidence="5" type="ORF">UREG_06809</name>
</gene>
<sequence length="346" mass="39337">MAKVNLHDTKKSEKAKFTELQESVQALKKAEVFIKATGRAIKKAMDIGKWFDEKDEYSINVKTGTILVVDDIVEDEDLKNRELRKQAKVKQSEDQAQDCVMMDVDALAAKTDVATAPGGPKQEAKERNSRKQKRDETDELPESRTRWCTIMSPIGLGTCQDPSPIRPSSIVCPPSYGFGPTTNQLANTSLNKGGPKLLRINISPTLLFSAHQHTPHHTVPLASAQGASRAMAYVYPDGSSYRYEHHLGCGSEAFVYQRGTLALKVPKILNLTLLDDEKERRRAEYYNEDNREALERDKEVYKRMFWPARVCKIFLPRFHGFPAFAYIRVPRCWRHRIHEGQIYEGL</sequence>
<comment type="subcellular location">
    <subcellularLocation>
        <location evidence="1">Nucleus</location>
    </subcellularLocation>
</comment>
<dbReference type="InterPro" id="IPR020241">
    <property type="entry name" value="RNase_P/MRP_Pop7_fungi"/>
</dbReference>
<feature type="compositionally biased region" description="Basic and acidic residues" evidence="4">
    <location>
        <begin position="122"/>
        <end position="143"/>
    </location>
</feature>
<dbReference type="InParanoid" id="C4JW67"/>
<evidence type="ECO:0000256" key="4">
    <source>
        <dbReference type="SAM" id="MobiDB-lite"/>
    </source>
</evidence>
<keyword evidence="3" id="KW-0539">Nucleus</keyword>
<dbReference type="Proteomes" id="UP000002058">
    <property type="component" value="Unassembled WGS sequence"/>
</dbReference>
<organism evidence="5 6">
    <name type="scientific">Uncinocarpus reesii (strain UAMH 1704)</name>
    <dbReference type="NCBI Taxonomy" id="336963"/>
    <lineage>
        <taxon>Eukaryota</taxon>
        <taxon>Fungi</taxon>
        <taxon>Dikarya</taxon>
        <taxon>Ascomycota</taxon>
        <taxon>Pezizomycotina</taxon>
        <taxon>Eurotiomycetes</taxon>
        <taxon>Eurotiomycetidae</taxon>
        <taxon>Onygenales</taxon>
        <taxon>Onygenaceae</taxon>
        <taxon>Uncinocarpus</taxon>
    </lineage>
</organism>
<dbReference type="GO" id="GO:0000172">
    <property type="term" value="C:ribonuclease MRP complex"/>
    <property type="evidence" value="ECO:0007669"/>
    <property type="project" value="InterPro"/>
</dbReference>